<evidence type="ECO:0000313" key="2">
    <source>
        <dbReference type="Proteomes" id="UP000616499"/>
    </source>
</evidence>
<reference evidence="2" key="1">
    <citation type="journal article" date="2019" name="Int. J. Syst. Evol. Microbiol.">
        <title>The Global Catalogue of Microorganisms (GCM) 10K type strain sequencing project: providing services to taxonomists for standard genome sequencing and annotation.</title>
        <authorList>
            <consortium name="The Broad Institute Genomics Platform"/>
            <consortium name="The Broad Institute Genome Sequencing Center for Infectious Disease"/>
            <person name="Wu L."/>
            <person name="Ma J."/>
        </authorList>
    </citation>
    <scope>NUCLEOTIDE SEQUENCE [LARGE SCALE GENOMIC DNA]</scope>
    <source>
        <strain evidence="2">JCM 13501</strain>
    </source>
</reference>
<comment type="caution">
    <text evidence="1">The sequence shown here is derived from an EMBL/GenBank/DDBJ whole genome shotgun (WGS) entry which is preliminary data.</text>
</comment>
<organism evidence="1 2">
    <name type="scientific">Pseudomonas asuensis</name>
    <dbReference type="NCBI Taxonomy" id="1825787"/>
    <lineage>
        <taxon>Bacteria</taxon>
        <taxon>Pseudomonadati</taxon>
        <taxon>Pseudomonadota</taxon>
        <taxon>Gammaproteobacteria</taxon>
        <taxon>Pseudomonadales</taxon>
        <taxon>Pseudomonadaceae</taxon>
        <taxon>Pseudomonas</taxon>
    </lineage>
</organism>
<proteinExistence type="predicted"/>
<evidence type="ECO:0008006" key="3">
    <source>
        <dbReference type="Google" id="ProtNLM"/>
    </source>
</evidence>
<accession>A0ABQ2H153</accession>
<sequence length="152" mass="16726">MKTIVTFLYDHWAPKPVNELEVGDLISQGGKVTTVAALPYAEGGKTHIPGEPYDSGPIKLLVGEFADGMEHVMMAMELVGSELAEFDDGTALITDLEAGHGPVYSPRLPVSELEAFCAEHIERYQAFYDANEDAIESRQTVTLEPWWSQAQQ</sequence>
<protein>
    <recommendedName>
        <fullName evidence="3">DUF4265 domain-containing protein</fullName>
    </recommendedName>
</protein>
<dbReference type="EMBL" id="BMNW01000011">
    <property type="protein sequence ID" value="GGM25182.1"/>
    <property type="molecule type" value="Genomic_DNA"/>
</dbReference>
<dbReference type="Proteomes" id="UP000616499">
    <property type="component" value="Unassembled WGS sequence"/>
</dbReference>
<dbReference type="RefSeq" id="WP_188867903.1">
    <property type="nucleotide sequence ID" value="NZ_BMNW01000011.1"/>
</dbReference>
<evidence type="ECO:0000313" key="1">
    <source>
        <dbReference type="EMBL" id="GGM25182.1"/>
    </source>
</evidence>
<gene>
    <name evidence="1" type="ORF">GCM10009425_40000</name>
</gene>
<keyword evidence="2" id="KW-1185">Reference proteome</keyword>
<name>A0ABQ2H153_9PSED</name>